<protein>
    <submittedName>
        <fullName evidence="2">Uncharacterized protein</fullName>
    </submittedName>
</protein>
<reference evidence="3" key="2">
    <citation type="submission" date="2015-01" db="EMBL/GenBank/DDBJ databases">
        <title>Evolutionary Origins and Diversification of the Mycorrhizal Mutualists.</title>
        <authorList>
            <consortium name="DOE Joint Genome Institute"/>
            <consortium name="Mycorrhizal Genomics Consortium"/>
            <person name="Kohler A."/>
            <person name="Kuo A."/>
            <person name="Nagy L.G."/>
            <person name="Floudas D."/>
            <person name="Copeland A."/>
            <person name="Barry K.W."/>
            <person name="Cichocki N."/>
            <person name="Veneault-Fourrey C."/>
            <person name="LaButti K."/>
            <person name="Lindquist E.A."/>
            <person name="Lipzen A."/>
            <person name="Lundell T."/>
            <person name="Morin E."/>
            <person name="Murat C."/>
            <person name="Riley R."/>
            <person name="Ohm R."/>
            <person name="Sun H."/>
            <person name="Tunlid A."/>
            <person name="Henrissat B."/>
            <person name="Grigoriev I.V."/>
            <person name="Hibbett D.S."/>
            <person name="Martin F."/>
        </authorList>
    </citation>
    <scope>NUCLEOTIDE SEQUENCE [LARGE SCALE GENOMIC DNA]</scope>
    <source>
        <strain evidence="3">441</strain>
    </source>
</reference>
<dbReference type="OrthoDB" id="2645770at2759"/>
<feature type="region of interest" description="Disordered" evidence="1">
    <location>
        <begin position="464"/>
        <end position="522"/>
    </location>
</feature>
<accession>A0A0C9ZKT7</accession>
<sequence>MSFMDLLGSPLVVYDHPTNVDDVHLPQPPIEPPAFPNQNLSVPKDVTAMSGQQVIVADMLCKRGINPLENASVSLPMVPTEGRPEVPSEVGSMVLCEVAMGMGEASTPHTSVPDTRLSRPPAGAGDPPQALSNASWKIWNPGQPVIPPHGLEKLDATQRTARKVASEQRRVKQQAISDVVAELLEEQETRINEIAKAHSILPEKVRLLINGETHYRNKQEESLANALVCIKARQVNTDRPRGQKFQLKELQEMVANNQNMQNLHEDTKQKYLRELKESRNCKAIGVRSTNTVASRDVQATLKKIYGELQALAYCTGIYTCLFVTRGHVYDTHAATWFGTDNIMDFWEDRMKLSPDYIIKQLELWACNEEKNIEACDSLENMQKQAKNGLDSGFVSITKHLRQEKPIHLRFANFKQIKYNFGINYEGWPDGIPFNSPYKIQTIDKIRQHHDYRKQVDARCKAGETVGAPRQGRSDKGKKCKVVNEDGPQVSKKAHRGRVWTTPKSREVIQTSDEDSDGTGDHA</sequence>
<dbReference type="Proteomes" id="UP000054018">
    <property type="component" value="Unassembled WGS sequence"/>
</dbReference>
<keyword evidence="3" id="KW-1185">Reference proteome</keyword>
<feature type="region of interest" description="Disordered" evidence="1">
    <location>
        <begin position="104"/>
        <end position="130"/>
    </location>
</feature>
<gene>
    <name evidence="2" type="ORF">PISMIDRAFT_12899</name>
</gene>
<proteinExistence type="predicted"/>
<organism evidence="2 3">
    <name type="scientific">Pisolithus microcarpus 441</name>
    <dbReference type="NCBI Taxonomy" id="765257"/>
    <lineage>
        <taxon>Eukaryota</taxon>
        <taxon>Fungi</taxon>
        <taxon>Dikarya</taxon>
        <taxon>Basidiomycota</taxon>
        <taxon>Agaricomycotina</taxon>
        <taxon>Agaricomycetes</taxon>
        <taxon>Agaricomycetidae</taxon>
        <taxon>Boletales</taxon>
        <taxon>Sclerodermatineae</taxon>
        <taxon>Pisolithaceae</taxon>
        <taxon>Pisolithus</taxon>
    </lineage>
</organism>
<evidence type="ECO:0000313" key="2">
    <source>
        <dbReference type="EMBL" id="KIK20518.1"/>
    </source>
</evidence>
<evidence type="ECO:0000313" key="3">
    <source>
        <dbReference type="Proteomes" id="UP000054018"/>
    </source>
</evidence>
<reference evidence="2 3" key="1">
    <citation type="submission" date="2014-04" db="EMBL/GenBank/DDBJ databases">
        <authorList>
            <consortium name="DOE Joint Genome Institute"/>
            <person name="Kuo A."/>
            <person name="Kohler A."/>
            <person name="Costa M.D."/>
            <person name="Nagy L.G."/>
            <person name="Floudas D."/>
            <person name="Copeland A."/>
            <person name="Barry K.W."/>
            <person name="Cichocki N."/>
            <person name="Veneault-Fourrey C."/>
            <person name="LaButti K."/>
            <person name="Lindquist E.A."/>
            <person name="Lipzen A."/>
            <person name="Lundell T."/>
            <person name="Morin E."/>
            <person name="Murat C."/>
            <person name="Sun H."/>
            <person name="Tunlid A."/>
            <person name="Henrissat B."/>
            <person name="Grigoriev I.V."/>
            <person name="Hibbett D.S."/>
            <person name="Martin F."/>
            <person name="Nordberg H.P."/>
            <person name="Cantor M.N."/>
            <person name="Hua S.X."/>
        </authorList>
    </citation>
    <scope>NUCLEOTIDE SEQUENCE [LARGE SCALE GENOMIC DNA]</scope>
    <source>
        <strain evidence="2 3">441</strain>
    </source>
</reference>
<dbReference type="HOGENOM" id="CLU_035160_1_0_1"/>
<name>A0A0C9ZKT7_9AGAM</name>
<dbReference type="AlphaFoldDB" id="A0A0C9ZKT7"/>
<evidence type="ECO:0000256" key="1">
    <source>
        <dbReference type="SAM" id="MobiDB-lite"/>
    </source>
</evidence>
<dbReference type="EMBL" id="KN833763">
    <property type="protein sequence ID" value="KIK20518.1"/>
    <property type="molecule type" value="Genomic_DNA"/>
</dbReference>
<feature type="compositionally biased region" description="Acidic residues" evidence="1">
    <location>
        <begin position="511"/>
        <end position="522"/>
    </location>
</feature>